<feature type="region of interest" description="Disordered" evidence="1">
    <location>
        <begin position="288"/>
        <end position="323"/>
    </location>
</feature>
<feature type="compositionally biased region" description="Polar residues" evidence="1">
    <location>
        <begin position="630"/>
        <end position="658"/>
    </location>
</feature>
<feature type="compositionally biased region" description="Polar residues" evidence="1">
    <location>
        <begin position="204"/>
        <end position="217"/>
    </location>
</feature>
<reference evidence="4" key="1">
    <citation type="submission" date="2019-03" db="EMBL/GenBank/DDBJ databases">
        <title>Improved annotation for the trematode Fasciola hepatica.</title>
        <authorList>
            <person name="Choi Y.-J."/>
            <person name="Martin J."/>
            <person name="Mitreva M."/>
        </authorList>
    </citation>
    <scope>NUCLEOTIDE SEQUENCE [LARGE SCALE GENOMIC DNA]</scope>
</reference>
<keyword evidence="3" id="KW-0732">Signal</keyword>
<feature type="chain" id="PRO_5046332385" description="MANSC domain-containing protein" evidence="3">
    <location>
        <begin position="32"/>
        <end position="695"/>
    </location>
</feature>
<dbReference type="EMBL" id="JXXN02000378">
    <property type="protein sequence ID" value="THD27584.1"/>
    <property type="molecule type" value="Genomic_DNA"/>
</dbReference>
<dbReference type="AlphaFoldDB" id="A0A4E0RPL2"/>
<gene>
    <name evidence="4" type="ORF">D915_001320</name>
</gene>
<keyword evidence="5" id="KW-1185">Reference proteome</keyword>
<protein>
    <recommendedName>
        <fullName evidence="6">MANSC domain-containing protein</fullName>
    </recommendedName>
</protein>
<evidence type="ECO:0000313" key="5">
    <source>
        <dbReference type="Proteomes" id="UP000230066"/>
    </source>
</evidence>
<feature type="region of interest" description="Disordered" evidence="1">
    <location>
        <begin position="202"/>
        <end position="229"/>
    </location>
</feature>
<feature type="compositionally biased region" description="Basic and acidic residues" evidence="1">
    <location>
        <begin position="307"/>
        <end position="317"/>
    </location>
</feature>
<feature type="region of interest" description="Disordered" evidence="1">
    <location>
        <begin position="420"/>
        <end position="491"/>
    </location>
</feature>
<evidence type="ECO:0000256" key="1">
    <source>
        <dbReference type="SAM" id="MobiDB-lite"/>
    </source>
</evidence>
<sequence>MWPSLPGSQWSSVFLLLFGCLCMDQFIPVTSYIFCHCDTVECRAAGMRDCRAEFYCYTVYQMARPPPTHPKDAAESLTSLGHLMADQPEARMVLTRGCVANGMIHMCDKRERQPNNSGATHLITQCCRDAWCNSDRQSFKNMPILDNDADLAENKLNSFRSNKTSVSYLGYPKFSTGRSRGLSGSGLDNSFEARKRDMLVTGMGSESTETDSVSINRGPTYPIDETRDRRSNIQNRLLSSSSASPNQYDWTALFSRPMFIVMIVTFVLLICTGLIFVTAFSVCRRHRPHRKPRSHSMTTYSNASQPYEDKERNKHDVGTNPVKFSPSSWTPSAVIYQPSSSWVCCCPRVKPDSLYDYCRQESFRPNECGTSDSLIERSPKDPESGMNSNSNSSKNAHNLRHALIRGTPVVPTEQKTSVWIEKQQQQMARLPPPPPPSSTGQFSASLSPGSSVEFSYPRRLVDNSSTPGASAQTSVGCPTKPYPTDSVSGPDESLEAIVTDGQLWTVYSGPSLDTENSEGRDEQSECTELSSNPGRPPLPQKLPRNVFVMGDKPSGGTANVTGGKTAAPPFSNSFRKPPHMIEYQRQRGTGATSSGGEESRPGLSEFSDWPRRPETHSASSQSEHSDQKIMLNSNIEPLLTPETNGPQSSNGLNRQPSTNLIALTNFRKADDNRPELATPYAQFQLSPEPSMLNFK</sequence>
<name>A0A4E0RPL2_FASHE</name>
<feature type="transmembrane region" description="Helical" evidence="2">
    <location>
        <begin position="258"/>
        <end position="283"/>
    </location>
</feature>
<evidence type="ECO:0000313" key="4">
    <source>
        <dbReference type="EMBL" id="THD27584.1"/>
    </source>
</evidence>
<feature type="compositionally biased region" description="Basic and acidic residues" evidence="1">
    <location>
        <begin position="374"/>
        <end position="383"/>
    </location>
</feature>
<evidence type="ECO:0008006" key="6">
    <source>
        <dbReference type="Google" id="ProtNLM"/>
    </source>
</evidence>
<accession>A0A4E0RPL2</accession>
<dbReference type="Proteomes" id="UP000230066">
    <property type="component" value="Unassembled WGS sequence"/>
</dbReference>
<keyword evidence="2" id="KW-0812">Transmembrane</keyword>
<evidence type="ECO:0000256" key="2">
    <source>
        <dbReference type="SAM" id="Phobius"/>
    </source>
</evidence>
<feature type="region of interest" description="Disordered" evidence="1">
    <location>
        <begin position="368"/>
        <end position="394"/>
    </location>
</feature>
<organism evidence="4 5">
    <name type="scientific">Fasciola hepatica</name>
    <name type="common">Liver fluke</name>
    <dbReference type="NCBI Taxonomy" id="6192"/>
    <lineage>
        <taxon>Eukaryota</taxon>
        <taxon>Metazoa</taxon>
        <taxon>Spiralia</taxon>
        <taxon>Lophotrochozoa</taxon>
        <taxon>Platyhelminthes</taxon>
        <taxon>Trematoda</taxon>
        <taxon>Digenea</taxon>
        <taxon>Plagiorchiida</taxon>
        <taxon>Echinostomata</taxon>
        <taxon>Echinostomatoidea</taxon>
        <taxon>Fasciolidae</taxon>
        <taxon>Fasciola</taxon>
    </lineage>
</organism>
<feature type="region of interest" description="Disordered" evidence="1">
    <location>
        <begin position="506"/>
        <end position="658"/>
    </location>
</feature>
<evidence type="ECO:0000256" key="3">
    <source>
        <dbReference type="SAM" id="SignalP"/>
    </source>
</evidence>
<feature type="compositionally biased region" description="Polar residues" evidence="1">
    <location>
        <begin position="462"/>
        <end position="476"/>
    </location>
</feature>
<feature type="signal peptide" evidence="3">
    <location>
        <begin position="1"/>
        <end position="31"/>
    </location>
</feature>
<keyword evidence="2" id="KW-0472">Membrane</keyword>
<keyword evidence="2" id="KW-1133">Transmembrane helix</keyword>
<comment type="caution">
    <text evidence="4">The sequence shown here is derived from an EMBL/GenBank/DDBJ whole genome shotgun (WGS) entry which is preliminary data.</text>
</comment>
<proteinExistence type="predicted"/>
<feature type="compositionally biased region" description="Polar residues" evidence="1">
    <location>
        <begin position="438"/>
        <end position="453"/>
    </location>
</feature>